<evidence type="ECO:0000313" key="1">
    <source>
        <dbReference type="EMBL" id="BAD22355.1"/>
    </source>
</evidence>
<organism evidence="1 2">
    <name type="scientific">Oryza sativa subsp. japonica</name>
    <name type="common">Rice</name>
    <dbReference type="NCBI Taxonomy" id="39947"/>
    <lineage>
        <taxon>Eukaryota</taxon>
        <taxon>Viridiplantae</taxon>
        <taxon>Streptophyta</taxon>
        <taxon>Embryophyta</taxon>
        <taxon>Tracheophyta</taxon>
        <taxon>Spermatophyta</taxon>
        <taxon>Magnoliopsida</taxon>
        <taxon>Liliopsida</taxon>
        <taxon>Poales</taxon>
        <taxon>Poaceae</taxon>
        <taxon>BOP clade</taxon>
        <taxon>Oryzoideae</taxon>
        <taxon>Oryzeae</taxon>
        <taxon>Oryzinae</taxon>
        <taxon>Oryza</taxon>
        <taxon>Oryza sativa</taxon>
    </lineage>
</organism>
<accession>Q6K3P6</accession>
<dbReference type="EMBL" id="AP005615">
    <property type="protein sequence ID" value="BAD22355.1"/>
    <property type="molecule type" value="Genomic_DNA"/>
</dbReference>
<sequence>MSKCMCSCTPRKTYPKNGPFWGARVAGAVVQQDGVSLSGAVPLLTWQGDAEKLTGINHVKNKLKRTKYVACGIFQSSTEKLLSSKTQSCKRNLEVLISPNPAKRGRIGCNIFYRCPYIYYLPDSEFRNRNGGGGASMAGALLLPRRFACATVAGGRRQRWRRPVG</sequence>
<proteinExistence type="predicted"/>
<evidence type="ECO:0000313" key="2">
    <source>
        <dbReference type="Proteomes" id="UP000000763"/>
    </source>
</evidence>
<name>Q6K3P6_ORYSJ</name>
<reference evidence="2" key="1">
    <citation type="journal article" date="2005" name="Nature">
        <title>The map-based sequence of the rice genome.</title>
        <authorList>
            <consortium name="International rice genome sequencing project (IRGSP)"/>
            <person name="Matsumoto T."/>
            <person name="Wu J."/>
            <person name="Kanamori H."/>
            <person name="Katayose Y."/>
            <person name="Fujisawa M."/>
            <person name="Namiki N."/>
            <person name="Mizuno H."/>
            <person name="Yamamoto K."/>
            <person name="Antonio B.A."/>
            <person name="Baba T."/>
            <person name="Sakata K."/>
            <person name="Nagamura Y."/>
            <person name="Aoki H."/>
            <person name="Arikawa K."/>
            <person name="Arita K."/>
            <person name="Bito T."/>
            <person name="Chiden Y."/>
            <person name="Fujitsuka N."/>
            <person name="Fukunaka R."/>
            <person name="Hamada M."/>
            <person name="Harada C."/>
            <person name="Hayashi A."/>
            <person name="Hijishita S."/>
            <person name="Honda M."/>
            <person name="Hosokawa S."/>
            <person name="Ichikawa Y."/>
            <person name="Idonuma A."/>
            <person name="Iijima M."/>
            <person name="Ikeda M."/>
            <person name="Ikeno M."/>
            <person name="Ito K."/>
            <person name="Ito S."/>
            <person name="Ito T."/>
            <person name="Ito Y."/>
            <person name="Ito Y."/>
            <person name="Iwabuchi A."/>
            <person name="Kamiya K."/>
            <person name="Karasawa W."/>
            <person name="Kurita K."/>
            <person name="Katagiri S."/>
            <person name="Kikuta A."/>
            <person name="Kobayashi H."/>
            <person name="Kobayashi N."/>
            <person name="Machita K."/>
            <person name="Maehara T."/>
            <person name="Masukawa M."/>
            <person name="Mizubayashi T."/>
            <person name="Mukai Y."/>
            <person name="Nagasaki H."/>
            <person name="Nagata Y."/>
            <person name="Naito S."/>
            <person name="Nakashima M."/>
            <person name="Nakama Y."/>
            <person name="Nakamichi Y."/>
            <person name="Nakamura M."/>
            <person name="Meguro A."/>
            <person name="Negishi M."/>
            <person name="Ohta I."/>
            <person name="Ohta T."/>
            <person name="Okamoto M."/>
            <person name="Ono N."/>
            <person name="Saji S."/>
            <person name="Sakaguchi M."/>
            <person name="Sakai K."/>
            <person name="Shibata M."/>
            <person name="Shimokawa T."/>
            <person name="Song J."/>
            <person name="Takazaki Y."/>
            <person name="Terasawa K."/>
            <person name="Tsugane M."/>
            <person name="Tsuji K."/>
            <person name="Ueda S."/>
            <person name="Waki K."/>
            <person name="Yamagata H."/>
            <person name="Yamamoto M."/>
            <person name="Yamamoto S."/>
            <person name="Yamane H."/>
            <person name="Yoshiki S."/>
            <person name="Yoshihara R."/>
            <person name="Yukawa K."/>
            <person name="Zhong H."/>
            <person name="Yano M."/>
            <person name="Yuan Q."/>
            <person name="Ouyang S."/>
            <person name="Liu J."/>
            <person name="Jones K.M."/>
            <person name="Gansberger K."/>
            <person name="Moffat K."/>
            <person name="Hill J."/>
            <person name="Bera J."/>
            <person name="Fadrosh D."/>
            <person name="Jin S."/>
            <person name="Johri S."/>
            <person name="Kim M."/>
            <person name="Overton L."/>
            <person name="Reardon M."/>
            <person name="Tsitrin T."/>
            <person name="Vuong H."/>
            <person name="Weaver B."/>
            <person name="Ciecko A."/>
            <person name="Tallon L."/>
            <person name="Jackson J."/>
            <person name="Pai G."/>
            <person name="Aken S.V."/>
            <person name="Utterback T."/>
            <person name="Reidmuller S."/>
            <person name="Feldblyum T."/>
            <person name="Hsiao J."/>
            <person name="Zismann V."/>
            <person name="Iobst S."/>
            <person name="de Vazeille A.R."/>
            <person name="Buell C.R."/>
            <person name="Ying K."/>
            <person name="Li Y."/>
            <person name="Lu T."/>
            <person name="Huang Y."/>
            <person name="Zhao Q."/>
            <person name="Feng Q."/>
            <person name="Zhang L."/>
            <person name="Zhu J."/>
            <person name="Weng Q."/>
            <person name="Mu J."/>
            <person name="Lu Y."/>
            <person name="Fan D."/>
            <person name="Liu Y."/>
            <person name="Guan J."/>
            <person name="Zhang Y."/>
            <person name="Yu S."/>
            <person name="Liu X."/>
            <person name="Zhang Y."/>
            <person name="Hong G."/>
            <person name="Han B."/>
            <person name="Choisne N."/>
            <person name="Demange N."/>
            <person name="Orjeda G."/>
            <person name="Samain S."/>
            <person name="Cattolico L."/>
            <person name="Pelletier E."/>
            <person name="Couloux A."/>
            <person name="Segurens B."/>
            <person name="Wincker P."/>
            <person name="D'Hont A."/>
            <person name="Scarpelli C."/>
            <person name="Weissenbach J."/>
            <person name="Salanoubat M."/>
            <person name="Quetier F."/>
            <person name="Yu Y."/>
            <person name="Kim H.R."/>
            <person name="Rambo T."/>
            <person name="Currie J."/>
            <person name="Collura K."/>
            <person name="Luo M."/>
            <person name="Yang T."/>
            <person name="Ammiraju J.S.S."/>
            <person name="Engler F."/>
            <person name="Soderlund C."/>
            <person name="Wing R.A."/>
            <person name="Palmer L.E."/>
            <person name="de la Bastide M."/>
            <person name="Spiegel L."/>
            <person name="Nascimento L."/>
            <person name="Zutavern T."/>
            <person name="O'Shaughnessy A."/>
            <person name="Dike S."/>
            <person name="Dedhia N."/>
            <person name="Preston R."/>
            <person name="Balija V."/>
            <person name="McCombie W.R."/>
            <person name="Chow T."/>
            <person name="Chen H."/>
            <person name="Chung M."/>
            <person name="Chen C."/>
            <person name="Shaw J."/>
            <person name="Wu H."/>
            <person name="Hsiao K."/>
            <person name="Chao Y."/>
            <person name="Chu M."/>
            <person name="Cheng C."/>
            <person name="Hour A."/>
            <person name="Lee P."/>
            <person name="Lin S."/>
            <person name="Lin Y."/>
            <person name="Liou J."/>
            <person name="Liu S."/>
            <person name="Hsing Y."/>
            <person name="Raghuvanshi S."/>
            <person name="Mohanty A."/>
            <person name="Bharti A.K."/>
            <person name="Gaur A."/>
            <person name="Gupta V."/>
            <person name="Kumar D."/>
            <person name="Ravi V."/>
            <person name="Vij S."/>
            <person name="Kapur A."/>
            <person name="Khurana P."/>
            <person name="Khurana P."/>
            <person name="Khurana J.P."/>
            <person name="Tyagi A.K."/>
            <person name="Gaikwad K."/>
            <person name="Singh A."/>
            <person name="Dalal V."/>
            <person name="Srivastava S."/>
            <person name="Dixit A."/>
            <person name="Pal A.K."/>
            <person name="Ghazi I.A."/>
            <person name="Yadav M."/>
            <person name="Pandit A."/>
            <person name="Bhargava A."/>
            <person name="Sureshbabu K."/>
            <person name="Batra K."/>
            <person name="Sharma T.R."/>
            <person name="Mohapatra T."/>
            <person name="Singh N.K."/>
            <person name="Messing J."/>
            <person name="Nelson A.B."/>
            <person name="Fuks G."/>
            <person name="Kavchok S."/>
            <person name="Keizer G."/>
            <person name="Linton E."/>
            <person name="Llaca V."/>
            <person name="Song R."/>
            <person name="Tanyolac B."/>
            <person name="Young S."/>
            <person name="Ho-Il K."/>
            <person name="Hahn J.H."/>
            <person name="Sangsakoo G."/>
            <person name="Vanavichit A."/>
            <person name="de Mattos Luiz.A.T."/>
            <person name="Zimmer P.D."/>
            <person name="Malone G."/>
            <person name="Dellagostin O."/>
            <person name="de Oliveira A.C."/>
            <person name="Bevan M."/>
            <person name="Bancroft I."/>
            <person name="Minx P."/>
            <person name="Cordum H."/>
            <person name="Wilson R."/>
            <person name="Cheng Z."/>
            <person name="Jin W."/>
            <person name="Jiang J."/>
            <person name="Leong S.A."/>
            <person name="Iwama H."/>
            <person name="Gojobori T."/>
            <person name="Itoh T."/>
            <person name="Niimura Y."/>
            <person name="Fujii Y."/>
            <person name="Habara T."/>
            <person name="Sakai H."/>
            <person name="Sato Y."/>
            <person name="Wilson G."/>
            <person name="Kumar K."/>
            <person name="McCouch S."/>
            <person name="Juretic N."/>
            <person name="Hoen D."/>
            <person name="Wright S."/>
            <person name="Bruskiewich R."/>
            <person name="Bureau T."/>
            <person name="Miyao A."/>
            <person name="Hirochika H."/>
            <person name="Nishikawa T."/>
            <person name="Kadowaki K."/>
            <person name="Sugiura M."/>
            <person name="Burr B."/>
            <person name="Sasaki T."/>
        </authorList>
    </citation>
    <scope>NUCLEOTIDE SEQUENCE [LARGE SCALE GENOMIC DNA]</scope>
    <source>
        <strain evidence="2">cv. Nipponbare</strain>
    </source>
</reference>
<dbReference type="AlphaFoldDB" id="Q6K3P6"/>
<gene>
    <name evidence="1" type="primary">OSJNBb0006J22.18</name>
</gene>
<protein>
    <submittedName>
        <fullName evidence="1">Uncharacterized protein</fullName>
    </submittedName>
</protein>
<dbReference type="Proteomes" id="UP000000763">
    <property type="component" value="Chromosome 2"/>
</dbReference>
<reference evidence="2" key="2">
    <citation type="journal article" date="2008" name="Nucleic Acids Res.">
        <title>The rice annotation project database (RAP-DB): 2008 update.</title>
        <authorList>
            <consortium name="The rice annotation project (RAP)"/>
        </authorList>
    </citation>
    <scope>GENOME REANNOTATION</scope>
    <source>
        <strain evidence="2">cv. Nipponbare</strain>
    </source>
</reference>